<evidence type="ECO:0000256" key="4">
    <source>
        <dbReference type="ARBA" id="ARBA00022448"/>
    </source>
</evidence>
<evidence type="ECO:0000256" key="6">
    <source>
        <dbReference type="ARBA" id="ARBA00022692"/>
    </source>
</evidence>
<evidence type="ECO:0000256" key="13">
    <source>
        <dbReference type="HAMAP-Rule" id="MF_01810"/>
    </source>
</evidence>
<evidence type="ECO:0000256" key="8">
    <source>
        <dbReference type="ARBA" id="ARBA00022989"/>
    </source>
</evidence>
<accession>A0A2D6YFS2</accession>
<evidence type="ECO:0000256" key="1">
    <source>
        <dbReference type="ARBA" id="ARBA00004429"/>
    </source>
</evidence>
<dbReference type="PANTHER" id="PTHR12428">
    <property type="entry name" value="OXA1"/>
    <property type="match status" value="1"/>
</dbReference>
<comment type="subunit">
    <text evidence="13">Interacts with the Sec translocase complex via SecD. Specifically interacts with transmembrane segments of nascent integral membrane proteins during membrane integration.</text>
</comment>
<dbReference type="EMBL" id="NZEX01000009">
    <property type="protein sequence ID" value="MAH62018.1"/>
    <property type="molecule type" value="Genomic_DNA"/>
</dbReference>
<dbReference type="PRINTS" id="PR00701">
    <property type="entry name" value="60KDINNERMP"/>
</dbReference>
<dbReference type="Pfam" id="PF02096">
    <property type="entry name" value="60KD_IMP"/>
    <property type="match status" value="1"/>
</dbReference>
<gene>
    <name evidence="13" type="primary">yidC</name>
    <name evidence="16" type="ORF">CMN54_00930</name>
</gene>
<dbReference type="CDD" id="cd19961">
    <property type="entry name" value="EcYidC-like_peri"/>
    <property type="match status" value="1"/>
</dbReference>
<feature type="transmembrane region" description="Helical" evidence="13">
    <location>
        <begin position="447"/>
        <end position="470"/>
    </location>
</feature>
<feature type="transmembrane region" description="Helical" evidence="13">
    <location>
        <begin position="6"/>
        <end position="23"/>
    </location>
</feature>
<comment type="similarity">
    <text evidence="2 13">Belongs to the OXA1/ALB3/YidC family. Type 1 subfamily.</text>
</comment>
<dbReference type="InterPro" id="IPR019998">
    <property type="entry name" value="Membr_insert_YidC"/>
</dbReference>
<name>A0A2D6YFS2_9DELT</name>
<dbReference type="NCBIfam" id="TIGR03593">
    <property type="entry name" value="yidC_nterm"/>
    <property type="match status" value="1"/>
</dbReference>
<evidence type="ECO:0000256" key="12">
    <source>
        <dbReference type="ARBA" id="ARBA00033342"/>
    </source>
</evidence>
<keyword evidence="6 13" id="KW-0812">Transmembrane</keyword>
<dbReference type="InterPro" id="IPR028055">
    <property type="entry name" value="YidC/Oxa/ALB_C"/>
</dbReference>
<dbReference type="InterPro" id="IPR047196">
    <property type="entry name" value="YidC_ALB_C"/>
</dbReference>
<dbReference type="Gene3D" id="2.70.98.90">
    <property type="match status" value="1"/>
</dbReference>
<dbReference type="GO" id="GO:0015031">
    <property type="term" value="P:protein transport"/>
    <property type="evidence" value="ECO:0007669"/>
    <property type="project" value="UniProtKB-KW"/>
</dbReference>
<evidence type="ECO:0000256" key="7">
    <source>
        <dbReference type="ARBA" id="ARBA00022927"/>
    </source>
</evidence>
<keyword evidence="7 13" id="KW-0653">Protein transport</keyword>
<dbReference type="NCBIfam" id="TIGR03592">
    <property type="entry name" value="yidC_oxa1_cterm"/>
    <property type="match status" value="1"/>
</dbReference>
<evidence type="ECO:0000256" key="2">
    <source>
        <dbReference type="ARBA" id="ARBA00010527"/>
    </source>
</evidence>
<proteinExistence type="inferred from homology"/>
<keyword evidence="8 13" id="KW-1133">Transmembrane helix</keyword>
<dbReference type="GO" id="GO:0032977">
    <property type="term" value="F:membrane insertase activity"/>
    <property type="evidence" value="ECO:0007669"/>
    <property type="project" value="InterPro"/>
</dbReference>
<keyword evidence="4 13" id="KW-0813">Transport</keyword>
<comment type="subcellular location">
    <subcellularLocation>
        <location evidence="1">Cell inner membrane</location>
        <topology evidence="1">Multi-pass membrane protein</topology>
    </subcellularLocation>
    <subcellularLocation>
        <location evidence="13">Cell membrane</location>
        <topology evidence="13">Multi-pass membrane protein</topology>
    </subcellularLocation>
</comment>
<comment type="function">
    <text evidence="13">Required for the insertion and/or proper folding and/or complex formation of integral membrane proteins into the membrane. Involved in integration of membrane proteins that insert both dependently and independently of the Sec translocase complex, as well as at least some lipoproteins. Aids folding of multispanning membrane proteins.</text>
</comment>
<evidence type="ECO:0000313" key="17">
    <source>
        <dbReference type="Proteomes" id="UP000226525"/>
    </source>
</evidence>
<keyword evidence="9 13" id="KW-0472">Membrane</keyword>
<keyword evidence="5 13" id="KW-1003">Cell membrane</keyword>
<feature type="transmembrane region" description="Helical" evidence="13">
    <location>
        <begin position="384"/>
        <end position="404"/>
    </location>
</feature>
<evidence type="ECO:0000313" key="16">
    <source>
        <dbReference type="EMBL" id="MAH62018.1"/>
    </source>
</evidence>
<dbReference type="AlphaFoldDB" id="A0A2D6YFS2"/>
<keyword evidence="10 13" id="KW-0143">Chaperone</keyword>
<evidence type="ECO:0000256" key="5">
    <source>
        <dbReference type="ARBA" id="ARBA00022475"/>
    </source>
</evidence>
<evidence type="ECO:0000256" key="11">
    <source>
        <dbReference type="ARBA" id="ARBA00033245"/>
    </source>
</evidence>
<reference evidence="17" key="1">
    <citation type="submission" date="2017-09" db="EMBL/GenBank/DDBJ databases">
        <title>The Reconstruction of 2,631 Draft Metagenome-Assembled Genomes from the Global Oceans.</title>
        <authorList>
            <person name="Tully B.J."/>
            <person name="Graham E.D."/>
            <person name="Heidelberg J.F."/>
        </authorList>
    </citation>
    <scope>NUCLEOTIDE SEQUENCE [LARGE SCALE GENOMIC DNA]</scope>
</reference>
<feature type="domain" description="Membrane insertase YidC N-terminal" evidence="15">
    <location>
        <begin position="133"/>
        <end position="356"/>
    </location>
</feature>
<organism evidence="16 17">
    <name type="scientific">SAR324 cluster bacterium</name>
    <dbReference type="NCBI Taxonomy" id="2024889"/>
    <lineage>
        <taxon>Bacteria</taxon>
        <taxon>Deltaproteobacteria</taxon>
        <taxon>SAR324 cluster</taxon>
    </lineage>
</organism>
<evidence type="ECO:0000259" key="15">
    <source>
        <dbReference type="Pfam" id="PF14849"/>
    </source>
</evidence>
<feature type="transmembrane region" description="Helical" evidence="13">
    <location>
        <begin position="528"/>
        <end position="549"/>
    </location>
</feature>
<dbReference type="CDD" id="cd20070">
    <property type="entry name" value="5TM_YidC_Alb3"/>
    <property type="match status" value="1"/>
</dbReference>
<dbReference type="InterPro" id="IPR028053">
    <property type="entry name" value="Membr_insert_YidC_N"/>
</dbReference>
<dbReference type="GO" id="GO:0051205">
    <property type="term" value="P:protein insertion into membrane"/>
    <property type="evidence" value="ECO:0007669"/>
    <property type="project" value="TreeGrafter"/>
</dbReference>
<dbReference type="PANTHER" id="PTHR12428:SF65">
    <property type="entry name" value="CYTOCHROME C OXIDASE ASSEMBLY PROTEIN COX18, MITOCHONDRIAL"/>
    <property type="match status" value="1"/>
</dbReference>
<evidence type="ECO:0000256" key="9">
    <source>
        <dbReference type="ARBA" id="ARBA00023136"/>
    </source>
</evidence>
<evidence type="ECO:0000256" key="3">
    <source>
        <dbReference type="ARBA" id="ARBA00015325"/>
    </source>
</evidence>
<dbReference type="Proteomes" id="UP000226525">
    <property type="component" value="Unassembled WGS sequence"/>
</dbReference>
<dbReference type="GO" id="GO:0005886">
    <property type="term" value="C:plasma membrane"/>
    <property type="evidence" value="ECO:0007669"/>
    <property type="project" value="UniProtKB-SubCell"/>
</dbReference>
<dbReference type="InterPro" id="IPR001708">
    <property type="entry name" value="YidC/ALB3/OXA1/COX18"/>
</dbReference>
<protein>
    <recommendedName>
        <fullName evidence="3 13">Membrane protein insertase YidC</fullName>
    </recommendedName>
    <alternativeName>
        <fullName evidence="12 13">Foldase YidC</fullName>
    </alternativeName>
    <alternativeName>
        <fullName evidence="11 13">Membrane integrase YidC</fullName>
    </alternativeName>
    <alternativeName>
        <fullName evidence="13">Membrane protein YidC</fullName>
    </alternativeName>
</protein>
<dbReference type="HAMAP" id="MF_01810">
    <property type="entry name" value="YidC_type1"/>
    <property type="match status" value="1"/>
</dbReference>
<feature type="domain" description="Membrane insertase YidC/Oxa/ALB C-terminal" evidence="14">
    <location>
        <begin position="384"/>
        <end position="564"/>
    </location>
</feature>
<evidence type="ECO:0000256" key="10">
    <source>
        <dbReference type="ARBA" id="ARBA00023186"/>
    </source>
</evidence>
<evidence type="ECO:0000259" key="14">
    <source>
        <dbReference type="Pfam" id="PF02096"/>
    </source>
</evidence>
<dbReference type="InterPro" id="IPR038221">
    <property type="entry name" value="YidC_periplasmic_sf"/>
</dbReference>
<dbReference type="PRINTS" id="PR01900">
    <property type="entry name" value="YIDCPROTEIN"/>
</dbReference>
<comment type="caution">
    <text evidence="16">The sequence shown here is derived from an EMBL/GenBank/DDBJ whole genome shotgun (WGS) entry which is preliminary data.</text>
</comment>
<dbReference type="Pfam" id="PF14849">
    <property type="entry name" value="YidC_periplas"/>
    <property type="match status" value="1"/>
</dbReference>
<feature type="transmembrane region" description="Helical" evidence="13">
    <location>
        <begin position="490"/>
        <end position="507"/>
    </location>
</feature>
<sequence length="572" mass="64939">MEKQTLLAIALSAAVLIGWQFLFPPPPPTSITTPSATEVSPTAALEENELAVSENSVSPLSARLQNVDESQPAKQVFVETPRYRLTFNTRGAVAESLLLQEYQHNKGRLTISTWLPYLTSFLGASNEEIVTEENKVNMFANDLDNVNQFAVELEEDPQLSALLQRTVFSESQEDLFLEEGTASLQFVSPVVDGLQLIKTFEFFADSFQIGYRVQVINRSQEARSLRIRHVFGEGRVQNDDYQQQGAHTGPVYFVEESVETETNSDVQQEFQVANAEWFGVEDQFFLNAVRAESPIRFAYFRSTAALVDQRSMLRPYFGARLPLVSLQPDRQIESNFRTYFGPKLEDEMLKFGHNLRESNAMFLETLAAPLLTLLHWIFSYVGNYGIAIIILTIIVRLLLFPLTYKGMKGMKRMQQLAPRMKKIQEKYKDNREKLNQEMMELYRKNKVNPLGGCLPLLLQIPVFIALYSALSGAVELRHAPFMLWLSDMSAPDGLGITPILMGVSLYFQQKLTPTAATMDPMQAKIMQYLPLVFTIFTFTFPAGLTLYWLTSNLLSIAQQQLLNRIKTPELRD</sequence>